<reference evidence="5" key="1">
    <citation type="submission" date="2017-02" db="EMBL/GenBank/DDBJ databases">
        <title>Natronthermophilus aegyptiacus gen. nov.,sp. nov., an aerobic, extremely halophilic alkalithermophilic archaeon isolated from the athalassohaline Wadi An Natrun, Egypt.</title>
        <authorList>
            <person name="Zhao B."/>
        </authorList>
    </citation>
    <scope>NUCLEOTIDE SEQUENCE [LARGE SCALE GENOMIC DNA]</scope>
    <source>
        <strain evidence="5">JW/NM-HA 15</strain>
    </source>
</reference>
<dbReference type="OrthoDB" id="328108at2157"/>
<dbReference type="Pfam" id="PF13416">
    <property type="entry name" value="SBP_bac_8"/>
    <property type="match status" value="1"/>
</dbReference>
<dbReference type="GeneID" id="32892439"/>
<comment type="similarity">
    <text evidence="1">Belongs to the bacterial solute-binding protein 1 family.</text>
</comment>
<evidence type="ECO:0000313" key="4">
    <source>
        <dbReference type="EMBL" id="ARS88321.1"/>
    </source>
</evidence>
<name>A0A2Z2HN80_9EURY</name>
<organism evidence="4 5">
    <name type="scientific">Natrarchaeobaculum aegyptiacum</name>
    <dbReference type="NCBI Taxonomy" id="745377"/>
    <lineage>
        <taxon>Archaea</taxon>
        <taxon>Methanobacteriati</taxon>
        <taxon>Methanobacteriota</taxon>
        <taxon>Stenosarchaea group</taxon>
        <taxon>Halobacteria</taxon>
        <taxon>Halobacteriales</taxon>
        <taxon>Natrialbaceae</taxon>
        <taxon>Natrarchaeobaculum</taxon>
    </lineage>
</organism>
<dbReference type="Gene3D" id="3.40.190.10">
    <property type="entry name" value="Periplasmic binding protein-like II"/>
    <property type="match status" value="2"/>
</dbReference>
<proteinExistence type="inferred from homology"/>
<evidence type="ECO:0000256" key="2">
    <source>
        <dbReference type="ARBA" id="ARBA00022448"/>
    </source>
</evidence>
<protein>
    <submittedName>
        <fullName evidence="4">ABC transporter substrate-binding protein</fullName>
    </submittedName>
</protein>
<dbReference type="SUPFAM" id="SSF53850">
    <property type="entry name" value="Periplasmic binding protein-like II"/>
    <property type="match status" value="1"/>
</dbReference>
<gene>
    <name evidence="4" type="ORF">B1756_00130</name>
</gene>
<dbReference type="InterPro" id="IPR050490">
    <property type="entry name" value="Bact_solute-bd_prot1"/>
</dbReference>
<dbReference type="AlphaFoldDB" id="A0A2Z2HN80"/>
<dbReference type="Proteomes" id="UP000250088">
    <property type="component" value="Chromosome"/>
</dbReference>
<dbReference type="PANTHER" id="PTHR43649:SF34">
    <property type="entry name" value="ABC TRANSPORTER PERIPLASMIC-BINDING PROTEIN YCJN-RELATED"/>
    <property type="match status" value="1"/>
</dbReference>
<keyword evidence="2" id="KW-0813">Transport</keyword>
<dbReference type="EMBL" id="CP019893">
    <property type="protein sequence ID" value="ARS88321.1"/>
    <property type="molecule type" value="Genomic_DNA"/>
</dbReference>
<sequence>MGETPPTGDSRRPWSRRRVLEATAGVSATGGLAIAGCLGRGTRDGTVVMTAATDVEGIMYPDDGDSIQEALWEAGLDEDIEIEIQTVVSDSDARMEGAQAALQAGRAPPDIHMMDSGWTVPFILREQTTNLTEELPDDVVDHVESEYLEAILETARDPATDDLHGLPLFPDLGFVLYRRDLIDDAGHETGDWDDEPPSWEAFATAVADANDDSGVQYGFTTQADAYEGLACCSFNEVMTSWGGAYFGGADNLFTAGDRPITVDDETVIDAIRMMRTFIDADDPNALEGYPEICPSAIVQWTEQESLGPFEAGNAVAHRNWAFAISETGDEEVFGEDLGVTTMPVGVPDDEAEYDGVGGTSSALGGWNLVISPYTDRHDEALQVLEAFTHDEVMLTIFELGGFLPPNVELVTEADEGEIGPMARYAPQIERASENALSRPVTDVWPEQSALIYQELNAAYRGVKAPAEAMADLAGRLEASESEVAQRDGG</sequence>
<evidence type="ECO:0000256" key="3">
    <source>
        <dbReference type="ARBA" id="ARBA00022729"/>
    </source>
</evidence>
<evidence type="ECO:0000313" key="5">
    <source>
        <dbReference type="Proteomes" id="UP000250088"/>
    </source>
</evidence>
<accession>A0A2Z2HN80</accession>
<dbReference type="InterPro" id="IPR006059">
    <property type="entry name" value="SBP"/>
</dbReference>
<dbReference type="RefSeq" id="WP_086886702.1">
    <property type="nucleotide sequence ID" value="NZ_CP019893.1"/>
</dbReference>
<evidence type="ECO:0000256" key="1">
    <source>
        <dbReference type="ARBA" id="ARBA00008520"/>
    </source>
</evidence>
<keyword evidence="5" id="KW-1185">Reference proteome</keyword>
<keyword evidence="3" id="KW-0732">Signal</keyword>
<dbReference type="PANTHER" id="PTHR43649">
    <property type="entry name" value="ARABINOSE-BINDING PROTEIN-RELATED"/>
    <property type="match status" value="1"/>
</dbReference>
<dbReference type="KEGG" id="naj:B1756_00130"/>